<dbReference type="PROSITE" id="PS51192">
    <property type="entry name" value="HELICASE_ATP_BIND_1"/>
    <property type="match status" value="1"/>
</dbReference>
<evidence type="ECO:0000259" key="18">
    <source>
        <dbReference type="PROSITE" id="PS51192"/>
    </source>
</evidence>
<dbReference type="InterPro" id="IPR032284">
    <property type="entry name" value="RecQ_Zn-bd"/>
</dbReference>
<dbReference type="InterPro" id="IPR027417">
    <property type="entry name" value="P-loop_NTPase"/>
</dbReference>
<feature type="domain" description="Helicase C-terminal" evidence="19">
    <location>
        <begin position="390"/>
        <end position="538"/>
    </location>
</feature>
<dbReference type="SUPFAM" id="SSF52540">
    <property type="entry name" value="P-loop containing nucleoside triphosphate hydrolases"/>
    <property type="match status" value="1"/>
</dbReference>
<dbReference type="EMBL" id="CADEPI010000024">
    <property type="protein sequence ID" value="CAB3366175.1"/>
    <property type="molecule type" value="Genomic_DNA"/>
</dbReference>
<dbReference type="Gene3D" id="1.10.10.10">
    <property type="entry name" value="Winged helix-like DNA-binding domain superfamily/Winged helix DNA-binding domain"/>
    <property type="match status" value="1"/>
</dbReference>
<evidence type="ECO:0000256" key="9">
    <source>
        <dbReference type="ARBA" id="ARBA00022840"/>
    </source>
</evidence>
<keyword evidence="4" id="KW-0479">Metal-binding</keyword>
<dbReference type="GO" id="GO:0000724">
    <property type="term" value="P:double-strand break repair via homologous recombination"/>
    <property type="evidence" value="ECO:0007669"/>
    <property type="project" value="TreeGrafter"/>
</dbReference>
<dbReference type="InterPro" id="IPR011545">
    <property type="entry name" value="DEAD/DEAH_box_helicase_dom"/>
</dbReference>
<dbReference type="AlphaFoldDB" id="A0A8S1CCS3"/>
<organism evidence="20 21">
    <name type="scientific">Cloeon dipterum</name>
    <dbReference type="NCBI Taxonomy" id="197152"/>
    <lineage>
        <taxon>Eukaryota</taxon>
        <taxon>Metazoa</taxon>
        <taxon>Ecdysozoa</taxon>
        <taxon>Arthropoda</taxon>
        <taxon>Hexapoda</taxon>
        <taxon>Insecta</taxon>
        <taxon>Pterygota</taxon>
        <taxon>Palaeoptera</taxon>
        <taxon>Ephemeroptera</taxon>
        <taxon>Pisciforma</taxon>
        <taxon>Baetidae</taxon>
        <taxon>Cloeon</taxon>
    </lineage>
</organism>
<comment type="caution">
    <text evidence="20">The sequence shown here is derived from an EMBL/GenBank/DDBJ whole genome shotgun (WGS) entry which is preliminary data.</text>
</comment>
<keyword evidence="12 16" id="KW-0539">Nucleus</keyword>
<comment type="similarity">
    <text evidence="3 16">Belongs to the helicase family. RecQ subfamily.</text>
</comment>
<name>A0A8S1CCS3_9INSE</name>
<dbReference type="GO" id="GO:0009378">
    <property type="term" value="F:four-way junction helicase activity"/>
    <property type="evidence" value="ECO:0007669"/>
    <property type="project" value="TreeGrafter"/>
</dbReference>
<dbReference type="PANTHER" id="PTHR13710:SF105">
    <property type="entry name" value="ATP-DEPENDENT DNA HELICASE Q1"/>
    <property type="match status" value="1"/>
</dbReference>
<dbReference type="OrthoDB" id="10261556at2759"/>
<dbReference type="InterPro" id="IPR014001">
    <property type="entry name" value="Helicase_ATP-bd"/>
</dbReference>
<comment type="cofactor">
    <cofactor evidence="1">
        <name>Zn(2+)</name>
        <dbReference type="ChEBI" id="CHEBI:29105"/>
    </cofactor>
</comment>
<evidence type="ECO:0000256" key="1">
    <source>
        <dbReference type="ARBA" id="ARBA00001947"/>
    </source>
</evidence>
<gene>
    <name evidence="20" type="ORF">CLODIP_2_CD01559</name>
</gene>
<dbReference type="PROSITE" id="PS51194">
    <property type="entry name" value="HELICASE_CTER"/>
    <property type="match status" value="1"/>
</dbReference>
<dbReference type="PANTHER" id="PTHR13710">
    <property type="entry name" value="DNA HELICASE RECQ FAMILY MEMBER"/>
    <property type="match status" value="1"/>
</dbReference>
<feature type="compositionally biased region" description="Polar residues" evidence="17">
    <location>
        <begin position="65"/>
        <end position="79"/>
    </location>
</feature>
<dbReference type="NCBIfam" id="TIGR00614">
    <property type="entry name" value="recQ_fam"/>
    <property type="match status" value="1"/>
</dbReference>
<comment type="catalytic activity">
    <reaction evidence="13 16">
        <text>Couples ATP hydrolysis with the unwinding of duplex DNA by translocating in the 3'-5' direction.</text>
        <dbReference type="EC" id="5.6.2.4"/>
    </reaction>
</comment>
<evidence type="ECO:0000256" key="2">
    <source>
        <dbReference type="ARBA" id="ARBA00004123"/>
    </source>
</evidence>
<dbReference type="Pfam" id="PF16124">
    <property type="entry name" value="RecQ_Zn_bind"/>
    <property type="match status" value="1"/>
</dbReference>
<evidence type="ECO:0000256" key="11">
    <source>
        <dbReference type="ARBA" id="ARBA00023235"/>
    </source>
</evidence>
<evidence type="ECO:0000256" key="12">
    <source>
        <dbReference type="ARBA" id="ARBA00023242"/>
    </source>
</evidence>
<dbReference type="InterPro" id="IPR001650">
    <property type="entry name" value="Helicase_C-like"/>
</dbReference>
<comment type="catalytic activity">
    <reaction evidence="15 16">
        <text>ATP + H2O = ADP + phosphate + H(+)</text>
        <dbReference type="Rhea" id="RHEA:13065"/>
        <dbReference type="ChEBI" id="CHEBI:15377"/>
        <dbReference type="ChEBI" id="CHEBI:15378"/>
        <dbReference type="ChEBI" id="CHEBI:30616"/>
        <dbReference type="ChEBI" id="CHEBI:43474"/>
        <dbReference type="ChEBI" id="CHEBI:456216"/>
    </reaction>
</comment>
<dbReference type="Pfam" id="PF00271">
    <property type="entry name" value="Helicase_C"/>
    <property type="match status" value="1"/>
</dbReference>
<sequence length="702" mass="78856">MCVKSGCDRGDCRPLAKEAGIILPNSAINRLHRTLAYLTCTRFFHSLRQKNMSSDSDSDVLEVEQQPTRSSAPTASTAKPNGHDVVDVDSDSNDRSANQSEQGLVRELARVEDELKAVTKQILRLKQKQSSLASRQEQISQELLLNQSKSLAQKDWTGTHFEWSGRVREVLQDVFKISEFRHLQLSAINATLSKQDLILVMPTGGGKSLCYQLPALVSQGITLVISPLISLMEDQVMQLRKLGVGAEMLTGSTKREENTRIKNLISKGPASEKPKLLFVAPEKLAKNKSFMSFLQNLHRANGIARIAIDEVHCCSDWGHDFRPDYTFLGVLRDLFSDVPIIGLTATASNKVIADVQKILNLQGCLVLKAPFNRPNLYYEVRPKTAVQKDWLEEVADLLSAEFKGQSGIIYALSIKDTEELATGLRERNIKAGWYHASMSPELRSKAHTKWLEGKLQVIVATTAFGLGIDKPDVRFVIHHSISKSIENYYQESGRAGRDGRKAKCILYYRFADYFRLSTLVFAQQTGLQKLSHMLAYCTEPIKCRRELVAEHFSDTWGQGDDCKSMCDHCRRPRSSEQVDVTKHCISVYRLIRNALENETKLTANMLFDLWYGKGKPALRLKDIPAPTHSREYMENIVAHFISEGFVKEDFNFTAYSTTSYLKINTAGQQKLDAGYRIKTIVAVKAKRPSSPACEVNGKKMKA</sequence>
<comment type="subcellular location">
    <subcellularLocation>
        <location evidence="2 16">Nucleus</location>
    </subcellularLocation>
</comment>
<dbReference type="SMART" id="SM00487">
    <property type="entry name" value="DEXDc"/>
    <property type="match status" value="1"/>
</dbReference>
<dbReference type="Proteomes" id="UP000494165">
    <property type="component" value="Unassembled WGS sequence"/>
</dbReference>
<keyword evidence="6 16" id="KW-0378">Hydrolase</keyword>
<dbReference type="GO" id="GO:0016787">
    <property type="term" value="F:hydrolase activity"/>
    <property type="evidence" value="ECO:0007669"/>
    <property type="project" value="UniProtKB-KW"/>
</dbReference>
<dbReference type="GO" id="GO:0003677">
    <property type="term" value="F:DNA binding"/>
    <property type="evidence" value="ECO:0007669"/>
    <property type="project" value="UniProtKB-KW"/>
</dbReference>
<feature type="region of interest" description="Disordered" evidence="17">
    <location>
        <begin position="51"/>
        <end position="104"/>
    </location>
</feature>
<evidence type="ECO:0000256" key="8">
    <source>
        <dbReference type="ARBA" id="ARBA00022833"/>
    </source>
</evidence>
<evidence type="ECO:0000256" key="15">
    <source>
        <dbReference type="ARBA" id="ARBA00049360"/>
    </source>
</evidence>
<keyword evidence="10" id="KW-0238">DNA-binding</keyword>
<dbReference type="FunFam" id="3.40.50.300:FF:000596">
    <property type="entry name" value="ATP-dependent DNA helicase"/>
    <property type="match status" value="1"/>
</dbReference>
<dbReference type="GO" id="GO:0005634">
    <property type="term" value="C:nucleus"/>
    <property type="evidence" value="ECO:0007669"/>
    <property type="project" value="UniProtKB-SubCell"/>
</dbReference>
<keyword evidence="5 16" id="KW-0547">Nucleotide-binding</keyword>
<evidence type="ECO:0000256" key="13">
    <source>
        <dbReference type="ARBA" id="ARBA00034617"/>
    </source>
</evidence>
<dbReference type="Gene3D" id="3.40.50.300">
    <property type="entry name" value="P-loop containing nucleotide triphosphate hydrolases"/>
    <property type="match status" value="2"/>
</dbReference>
<dbReference type="GO" id="GO:0005524">
    <property type="term" value="F:ATP binding"/>
    <property type="evidence" value="ECO:0007669"/>
    <property type="project" value="UniProtKB-KW"/>
</dbReference>
<evidence type="ECO:0000256" key="3">
    <source>
        <dbReference type="ARBA" id="ARBA00005446"/>
    </source>
</evidence>
<evidence type="ECO:0000256" key="4">
    <source>
        <dbReference type="ARBA" id="ARBA00022723"/>
    </source>
</evidence>
<dbReference type="FunFam" id="3.40.50.300:FF:001544">
    <property type="entry name" value="ATP-dependent DNA helicase"/>
    <property type="match status" value="1"/>
</dbReference>
<keyword evidence="9 16" id="KW-0067">ATP-binding</keyword>
<keyword evidence="7 16" id="KW-0347">Helicase</keyword>
<dbReference type="CDD" id="cd18015">
    <property type="entry name" value="DEXHc_RecQ1"/>
    <property type="match status" value="1"/>
</dbReference>
<dbReference type="SMART" id="SM00490">
    <property type="entry name" value="HELICc"/>
    <property type="match status" value="1"/>
</dbReference>
<dbReference type="CDD" id="cd18794">
    <property type="entry name" value="SF2_C_RecQ"/>
    <property type="match status" value="1"/>
</dbReference>
<keyword evidence="21" id="KW-1185">Reference proteome</keyword>
<evidence type="ECO:0000256" key="14">
    <source>
        <dbReference type="ARBA" id="ARBA00037616"/>
    </source>
</evidence>
<proteinExistence type="inferred from homology"/>
<dbReference type="InterPro" id="IPR036388">
    <property type="entry name" value="WH-like_DNA-bd_sf"/>
</dbReference>
<evidence type="ECO:0000313" key="20">
    <source>
        <dbReference type="EMBL" id="CAB3366175.1"/>
    </source>
</evidence>
<evidence type="ECO:0000256" key="16">
    <source>
        <dbReference type="RuleBase" id="RU364117"/>
    </source>
</evidence>
<evidence type="ECO:0000313" key="21">
    <source>
        <dbReference type="Proteomes" id="UP000494165"/>
    </source>
</evidence>
<dbReference type="GO" id="GO:0005737">
    <property type="term" value="C:cytoplasm"/>
    <property type="evidence" value="ECO:0007669"/>
    <property type="project" value="TreeGrafter"/>
</dbReference>
<dbReference type="EC" id="5.6.2.4" evidence="16"/>
<reference evidence="20 21" key="1">
    <citation type="submission" date="2020-04" db="EMBL/GenBank/DDBJ databases">
        <authorList>
            <person name="Alioto T."/>
            <person name="Alioto T."/>
            <person name="Gomez Garrido J."/>
        </authorList>
    </citation>
    <scope>NUCLEOTIDE SEQUENCE [LARGE SCALE GENOMIC DNA]</scope>
</reference>
<accession>A0A8S1CCS3</accession>
<evidence type="ECO:0000256" key="6">
    <source>
        <dbReference type="ARBA" id="ARBA00022801"/>
    </source>
</evidence>
<comment type="function">
    <text evidence="14">DNA helicase that may play a role in the repair of DNA that is damaged by ultraviolet light or other mutagens. Exhibits a magnesium-dependent ATP-dependent DNA-helicase activity that unwinds single- and double-stranded DNA in a 3'-5' direction.</text>
</comment>
<dbReference type="GO" id="GO:0046872">
    <property type="term" value="F:metal ion binding"/>
    <property type="evidence" value="ECO:0007669"/>
    <property type="project" value="UniProtKB-KW"/>
</dbReference>
<evidence type="ECO:0000256" key="7">
    <source>
        <dbReference type="ARBA" id="ARBA00022806"/>
    </source>
</evidence>
<dbReference type="GO" id="GO:0005694">
    <property type="term" value="C:chromosome"/>
    <property type="evidence" value="ECO:0007669"/>
    <property type="project" value="TreeGrafter"/>
</dbReference>
<dbReference type="InterPro" id="IPR004589">
    <property type="entry name" value="DNA_helicase_ATP-dep_RecQ"/>
</dbReference>
<dbReference type="GO" id="GO:0043138">
    <property type="term" value="F:3'-5' DNA helicase activity"/>
    <property type="evidence" value="ECO:0007669"/>
    <property type="project" value="UniProtKB-EC"/>
</dbReference>
<evidence type="ECO:0000256" key="17">
    <source>
        <dbReference type="SAM" id="MobiDB-lite"/>
    </source>
</evidence>
<protein>
    <recommendedName>
        <fullName evidence="16">ATP-dependent DNA helicase</fullName>
        <ecNumber evidence="16">5.6.2.4</ecNumber>
    </recommendedName>
</protein>
<evidence type="ECO:0000256" key="5">
    <source>
        <dbReference type="ARBA" id="ARBA00022741"/>
    </source>
</evidence>
<keyword evidence="8" id="KW-0862">Zinc</keyword>
<feature type="domain" description="Helicase ATP-binding" evidence="18">
    <location>
        <begin position="188"/>
        <end position="365"/>
    </location>
</feature>
<evidence type="ECO:0000256" key="10">
    <source>
        <dbReference type="ARBA" id="ARBA00023125"/>
    </source>
</evidence>
<dbReference type="Pfam" id="PF00270">
    <property type="entry name" value="DEAD"/>
    <property type="match status" value="1"/>
</dbReference>
<keyword evidence="11" id="KW-0413">Isomerase</keyword>
<evidence type="ECO:0000259" key="19">
    <source>
        <dbReference type="PROSITE" id="PS51194"/>
    </source>
</evidence>